<dbReference type="AlphaFoldDB" id="A0AA49JHU9"/>
<keyword evidence="1" id="KW-0472">Membrane</keyword>
<dbReference type="RefSeq" id="WP_322347429.1">
    <property type="nucleotide sequence ID" value="NZ_CP129968.2"/>
</dbReference>
<feature type="signal peptide" evidence="2">
    <location>
        <begin position="1"/>
        <end position="19"/>
    </location>
</feature>
<dbReference type="Pfam" id="PF04536">
    <property type="entry name" value="TPM_phosphatase"/>
    <property type="match status" value="1"/>
</dbReference>
<evidence type="ECO:0000259" key="3">
    <source>
        <dbReference type="Pfam" id="PF04536"/>
    </source>
</evidence>
<feature type="domain" description="TPM" evidence="3">
    <location>
        <begin position="33"/>
        <end position="155"/>
    </location>
</feature>
<dbReference type="Gene3D" id="3.10.310.50">
    <property type="match status" value="1"/>
</dbReference>
<keyword evidence="1" id="KW-1133">Transmembrane helix</keyword>
<feature type="chain" id="PRO_5041356792" evidence="2">
    <location>
        <begin position="20"/>
        <end position="260"/>
    </location>
</feature>
<evidence type="ECO:0000256" key="2">
    <source>
        <dbReference type="SAM" id="SignalP"/>
    </source>
</evidence>
<reference evidence="4" key="1">
    <citation type="submission" date="2023-08" db="EMBL/GenBank/DDBJ databases">
        <title>Comparative genomics and taxonomic characterization of three novel marine species of genus Marivirga.</title>
        <authorList>
            <person name="Muhammad N."/>
            <person name="Kim S.-G."/>
        </authorList>
    </citation>
    <scope>NUCLEOTIDE SEQUENCE</scope>
    <source>
        <strain evidence="4">BKB1-2</strain>
    </source>
</reference>
<dbReference type="PANTHER" id="PTHR30373">
    <property type="entry name" value="UPF0603 PROTEIN YGCG"/>
    <property type="match status" value="1"/>
</dbReference>
<proteinExistence type="predicted"/>
<feature type="transmembrane region" description="Helical" evidence="1">
    <location>
        <begin position="175"/>
        <end position="193"/>
    </location>
</feature>
<dbReference type="KEGG" id="marp:QYS47_13370"/>
<evidence type="ECO:0000313" key="4">
    <source>
        <dbReference type="EMBL" id="WKK82896.2"/>
    </source>
</evidence>
<dbReference type="PANTHER" id="PTHR30373:SF2">
    <property type="entry name" value="UPF0603 PROTEIN YGCG"/>
    <property type="match status" value="1"/>
</dbReference>
<keyword evidence="2" id="KW-0732">Signal</keyword>
<organism evidence="4">
    <name type="scientific">Marivirga arenosa</name>
    <dbReference type="NCBI Taxonomy" id="3059076"/>
    <lineage>
        <taxon>Bacteria</taxon>
        <taxon>Pseudomonadati</taxon>
        <taxon>Bacteroidota</taxon>
        <taxon>Cytophagia</taxon>
        <taxon>Cytophagales</taxon>
        <taxon>Marivirgaceae</taxon>
        <taxon>Marivirga</taxon>
    </lineage>
</organism>
<protein>
    <submittedName>
        <fullName evidence="4">TPM domain-containing protein</fullName>
    </submittedName>
</protein>
<evidence type="ECO:0000256" key="1">
    <source>
        <dbReference type="SAM" id="Phobius"/>
    </source>
</evidence>
<gene>
    <name evidence="4" type="ORF">QYS47_13370</name>
</gene>
<sequence length="260" mass="28080">MKNIYFSILALFIFNVAIAQDVIPNKPNPPRLVNDFTQTLNRGEQQQLERKLRAYNDSTSTQVVILIVPTYGQYDPNQFGVQVFDKWKIGQAGKDNGLLITVAIQDRKMFINTGYGLEDVVPDGAGSTIINDYMKPAFRNDNYYGGLDKATDVIFDLAAGKYSADEITDNNAGKGIGLGAFLIFFFIFITIISKIRRVRRHHMGGGSLDFLTLMMLLGSSNRRHGGTFGDFNSGGGGFGGGGFGGFGGGMTGGGGAGGSW</sequence>
<keyword evidence="1" id="KW-0812">Transmembrane</keyword>
<name>A0AA49JHU9_9BACT</name>
<accession>A0AA49JHU9</accession>
<dbReference type="EMBL" id="CP129968">
    <property type="protein sequence ID" value="WKK82896.2"/>
    <property type="molecule type" value="Genomic_DNA"/>
</dbReference>
<dbReference type="InterPro" id="IPR007621">
    <property type="entry name" value="TPM_dom"/>
</dbReference>
<dbReference type="Proteomes" id="UP001232019">
    <property type="component" value="Chromosome"/>
</dbReference>